<gene>
    <name evidence="1" type="ORF">GCM10017083_43810</name>
</gene>
<evidence type="ECO:0000313" key="2">
    <source>
        <dbReference type="Proteomes" id="UP000630353"/>
    </source>
</evidence>
<reference evidence="1" key="2">
    <citation type="submission" date="2020-09" db="EMBL/GenBank/DDBJ databases">
        <authorList>
            <person name="Sun Q."/>
            <person name="Kim S."/>
        </authorList>
    </citation>
    <scope>NUCLEOTIDE SEQUENCE</scope>
    <source>
        <strain evidence="1">KCTC 42651</strain>
    </source>
</reference>
<name>A0A919CRG9_9PROT</name>
<accession>A0A919CRG9</accession>
<keyword evidence="2" id="KW-1185">Reference proteome</keyword>
<reference evidence="1" key="1">
    <citation type="journal article" date="2014" name="Int. J. Syst. Evol. Microbiol.">
        <title>Complete genome sequence of Corynebacterium casei LMG S-19264T (=DSM 44701T), isolated from a smear-ripened cheese.</title>
        <authorList>
            <consortium name="US DOE Joint Genome Institute (JGI-PGF)"/>
            <person name="Walter F."/>
            <person name="Albersmeier A."/>
            <person name="Kalinowski J."/>
            <person name="Ruckert C."/>
        </authorList>
    </citation>
    <scope>NUCLEOTIDE SEQUENCE</scope>
    <source>
        <strain evidence="1">KCTC 42651</strain>
    </source>
</reference>
<dbReference type="AlphaFoldDB" id="A0A919CRG9"/>
<sequence length="225" mass="25029">MNPEDETWVDPSDAAIEDAADRILAFSDKVDPAVAAAIDGCVREIAWIEEPAGLDEPKLGFLLKHWQALPAGCDGIPDRSSLDVADLVPALGNLLMLEVERDGFDAIYRVYGTAVADRAARDWTGFRVSEMNRTTRTPAALLYRSCYRAVLRRPRPLYTEHQSPPYLSVYAWRRLILPLADGARPCGRFLVCNVAVGRRSLSSSDLEELQRRIQRPVPPAYPHTG</sequence>
<dbReference type="RefSeq" id="WP_189993667.1">
    <property type="nucleotide sequence ID" value="NZ_BMZS01000011.1"/>
</dbReference>
<evidence type="ECO:0000313" key="1">
    <source>
        <dbReference type="EMBL" id="GHD59511.1"/>
    </source>
</evidence>
<dbReference type="EMBL" id="BMZS01000011">
    <property type="protein sequence ID" value="GHD59511.1"/>
    <property type="molecule type" value="Genomic_DNA"/>
</dbReference>
<dbReference type="Proteomes" id="UP000630353">
    <property type="component" value="Unassembled WGS sequence"/>
</dbReference>
<proteinExistence type="predicted"/>
<protein>
    <recommendedName>
        <fullName evidence="3">PAS domain-containing protein</fullName>
    </recommendedName>
</protein>
<organism evidence="1 2">
    <name type="scientific">Thalassobaculum fulvum</name>
    <dbReference type="NCBI Taxonomy" id="1633335"/>
    <lineage>
        <taxon>Bacteria</taxon>
        <taxon>Pseudomonadati</taxon>
        <taxon>Pseudomonadota</taxon>
        <taxon>Alphaproteobacteria</taxon>
        <taxon>Rhodospirillales</taxon>
        <taxon>Thalassobaculaceae</taxon>
        <taxon>Thalassobaculum</taxon>
    </lineage>
</organism>
<evidence type="ECO:0008006" key="3">
    <source>
        <dbReference type="Google" id="ProtNLM"/>
    </source>
</evidence>
<comment type="caution">
    <text evidence="1">The sequence shown here is derived from an EMBL/GenBank/DDBJ whole genome shotgun (WGS) entry which is preliminary data.</text>
</comment>